<sequence length="60" mass="6623">MSVDAKALKAAQAKGLTVGVIPKSGDKPLRLEIDDFLQDVELANLYFLALEAFMSKKYYS</sequence>
<reference evidence="2" key="1">
    <citation type="journal article" date="2012" name="Nat. Genet.">
        <title>Lifestyle transitions in plant pathogenic Colletotrichum fungi deciphered by genome and transcriptome analyses.</title>
        <authorList>
            <person name="O'Connell R.J."/>
            <person name="Thon M.R."/>
            <person name="Hacquard S."/>
            <person name="Amyotte S.G."/>
            <person name="Kleemann J."/>
            <person name="Torres M.F."/>
            <person name="Damm U."/>
            <person name="Buiate E.A."/>
            <person name="Epstein L."/>
            <person name="Alkan N."/>
            <person name="Altmueller J."/>
            <person name="Alvarado-Balderrama L."/>
            <person name="Bauser C.A."/>
            <person name="Becker C."/>
            <person name="Birren B.W."/>
            <person name="Chen Z."/>
            <person name="Choi J."/>
            <person name="Crouch J.A."/>
            <person name="Duvick J.P."/>
            <person name="Farman M.A."/>
            <person name="Gan P."/>
            <person name="Heiman D."/>
            <person name="Henrissat B."/>
            <person name="Howard R.J."/>
            <person name="Kabbage M."/>
            <person name="Koch C."/>
            <person name="Kracher B."/>
            <person name="Kubo Y."/>
            <person name="Law A.D."/>
            <person name="Lebrun M.-H."/>
            <person name="Lee Y.-H."/>
            <person name="Miyara I."/>
            <person name="Moore N."/>
            <person name="Neumann U."/>
            <person name="Nordstroem K."/>
            <person name="Panaccione D.G."/>
            <person name="Panstruga R."/>
            <person name="Place M."/>
            <person name="Proctor R.H."/>
            <person name="Prusky D."/>
            <person name="Rech G."/>
            <person name="Reinhardt R."/>
            <person name="Rollins J.A."/>
            <person name="Rounsley S."/>
            <person name="Schardl C.L."/>
            <person name="Schwartz D.C."/>
            <person name="Shenoy N."/>
            <person name="Shirasu K."/>
            <person name="Sikhakolli U.R."/>
            <person name="Stueber K."/>
            <person name="Sukno S.A."/>
            <person name="Sweigard J.A."/>
            <person name="Takano Y."/>
            <person name="Takahara H."/>
            <person name="Trail F."/>
            <person name="van der Does H.C."/>
            <person name="Voll L.M."/>
            <person name="Will I."/>
            <person name="Young S."/>
            <person name="Zeng Q."/>
            <person name="Zhang J."/>
            <person name="Zhou S."/>
            <person name="Dickman M.B."/>
            <person name="Schulze-Lefert P."/>
            <person name="Ver Loren van Themaat E."/>
            <person name="Ma L.-J."/>
            <person name="Vaillancourt L.J."/>
        </authorList>
    </citation>
    <scope>NUCLEOTIDE SEQUENCE [LARGE SCALE GENOMIC DNA]</scope>
    <source>
        <strain evidence="2">IMI 349063</strain>
    </source>
</reference>
<proteinExistence type="predicted"/>
<dbReference type="AlphaFoldDB" id="H1W3F3"/>
<dbReference type="HOGENOM" id="CLU_2941612_0_0_1"/>
<dbReference type="EMBL" id="CACQ02009278">
    <property type="protein sequence ID" value="CCF47016.1"/>
    <property type="molecule type" value="Genomic_DNA"/>
</dbReference>
<protein>
    <submittedName>
        <fullName evidence="1">Uncharacterized protein</fullName>
    </submittedName>
</protein>
<accession>H1W3F3</accession>
<dbReference type="VEuPathDB" id="FungiDB:CH63R_07020"/>
<evidence type="ECO:0000313" key="1">
    <source>
        <dbReference type="EMBL" id="CCF47016.1"/>
    </source>
</evidence>
<organism evidence="1 2">
    <name type="scientific">Colletotrichum higginsianum (strain IMI 349063)</name>
    <name type="common">Crucifer anthracnose fungus</name>
    <dbReference type="NCBI Taxonomy" id="759273"/>
    <lineage>
        <taxon>Eukaryota</taxon>
        <taxon>Fungi</taxon>
        <taxon>Dikarya</taxon>
        <taxon>Ascomycota</taxon>
        <taxon>Pezizomycotina</taxon>
        <taxon>Sordariomycetes</taxon>
        <taxon>Hypocreomycetidae</taxon>
        <taxon>Glomerellales</taxon>
        <taxon>Glomerellaceae</taxon>
        <taxon>Colletotrichum</taxon>
        <taxon>Colletotrichum destructivum species complex</taxon>
    </lineage>
</organism>
<evidence type="ECO:0000313" key="2">
    <source>
        <dbReference type="Proteomes" id="UP000007174"/>
    </source>
</evidence>
<name>H1W3F3_COLHI</name>
<dbReference type="STRING" id="759273.H1W3F3"/>
<dbReference type="Proteomes" id="UP000007174">
    <property type="component" value="Unassembled WGS sequence"/>
</dbReference>
<gene>
    <name evidence="1" type="ORF">CH063_15571</name>
</gene>